<reference evidence="1 2" key="1">
    <citation type="submission" date="2014-04" db="EMBL/GenBank/DDBJ databases">
        <authorList>
            <consortium name="DOE Joint Genome Institute"/>
            <person name="Kuo A."/>
            <person name="Gay G."/>
            <person name="Dore J."/>
            <person name="Kohler A."/>
            <person name="Nagy L.G."/>
            <person name="Floudas D."/>
            <person name="Copeland A."/>
            <person name="Barry K.W."/>
            <person name="Cichocki N."/>
            <person name="Veneault-Fourrey C."/>
            <person name="LaButti K."/>
            <person name="Lindquist E.A."/>
            <person name="Lipzen A."/>
            <person name="Lundell T."/>
            <person name="Morin E."/>
            <person name="Murat C."/>
            <person name="Sun H."/>
            <person name="Tunlid A."/>
            <person name="Henrissat B."/>
            <person name="Grigoriev I.V."/>
            <person name="Hibbett D.S."/>
            <person name="Martin F."/>
            <person name="Nordberg H.P."/>
            <person name="Cantor M.N."/>
            <person name="Hua S.X."/>
        </authorList>
    </citation>
    <scope>NUCLEOTIDE SEQUENCE [LARGE SCALE GENOMIC DNA]</scope>
    <source>
        <strain evidence="2">h7</strain>
    </source>
</reference>
<dbReference type="EMBL" id="KN831768">
    <property type="protein sequence ID" value="KIM48974.1"/>
    <property type="molecule type" value="Genomic_DNA"/>
</dbReference>
<dbReference type="AlphaFoldDB" id="A0A0C3CXT2"/>
<evidence type="ECO:0000313" key="1">
    <source>
        <dbReference type="EMBL" id="KIM48974.1"/>
    </source>
</evidence>
<keyword evidence="2" id="KW-1185">Reference proteome</keyword>
<gene>
    <name evidence="1" type="ORF">M413DRAFT_60873</name>
</gene>
<dbReference type="OrthoDB" id="3020515at2759"/>
<organism evidence="1 2">
    <name type="scientific">Hebeloma cylindrosporum</name>
    <dbReference type="NCBI Taxonomy" id="76867"/>
    <lineage>
        <taxon>Eukaryota</taxon>
        <taxon>Fungi</taxon>
        <taxon>Dikarya</taxon>
        <taxon>Basidiomycota</taxon>
        <taxon>Agaricomycotina</taxon>
        <taxon>Agaricomycetes</taxon>
        <taxon>Agaricomycetidae</taxon>
        <taxon>Agaricales</taxon>
        <taxon>Agaricineae</taxon>
        <taxon>Hymenogastraceae</taxon>
        <taxon>Hebeloma</taxon>
    </lineage>
</organism>
<evidence type="ECO:0000313" key="2">
    <source>
        <dbReference type="Proteomes" id="UP000053424"/>
    </source>
</evidence>
<reference evidence="2" key="2">
    <citation type="submission" date="2015-01" db="EMBL/GenBank/DDBJ databases">
        <title>Evolutionary Origins and Diversification of the Mycorrhizal Mutualists.</title>
        <authorList>
            <consortium name="DOE Joint Genome Institute"/>
            <consortium name="Mycorrhizal Genomics Consortium"/>
            <person name="Kohler A."/>
            <person name="Kuo A."/>
            <person name="Nagy L.G."/>
            <person name="Floudas D."/>
            <person name="Copeland A."/>
            <person name="Barry K.W."/>
            <person name="Cichocki N."/>
            <person name="Veneault-Fourrey C."/>
            <person name="LaButti K."/>
            <person name="Lindquist E.A."/>
            <person name="Lipzen A."/>
            <person name="Lundell T."/>
            <person name="Morin E."/>
            <person name="Murat C."/>
            <person name="Riley R."/>
            <person name="Ohm R."/>
            <person name="Sun H."/>
            <person name="Tunlid A."/>
            <person name="Henrissat B."/>
            <person name="Grigoriev I.V."/>
            <person name="Hibbett D.S."/>
            <person name="Martin F."/>
        </authorList>
    </citation>
    <scope>NUCLEOTIDE SEQUENCE [LARGE SCALE GENOMIC DNA]</scope>
    <source>
        <strain evidence="2">h7</strain>
    </source>
</reference>
<accession>A0A0C3CXT2</accession>
<sequence length="77" mass="8279">MWIISAFPIESSIWVRAFPSPSAHFFFASNSSGVGFSGSTDSGAFASFAINFSSPRSRNTASIRHFHGIQLSAFSNS</sequence>
<dbReference type="HOGENOM" id="CLU_198485_0_0_1"/>
<dbReference type="Proteomes" id="UP000053424">
    <property type="component" value="Unassembled WGS sequence"/>
</dbReference>
<name>A0A0C3CXT2_HEBCY</name>
<protein>
    <submittedName>
        <fullName evidence="1">Uncharacterized protein</fullName>
    </submittedName>
</protein>
<proteinExistence type="predicted"/>